<comment type="similarity">
    <text evidence="2">Belongs to the BCCT transporter (TC 2.A.15) family.</text>
</comment>
<evidence type="ECO:0000256" key="4">
    <source>
        <dbReference type="ARBA" id="ARBA00022475"/>
    </source>
</evidence>
<evidence type="ECO:0000256" key="5">
    <source>
        <dbReference type="ARBA" id="ARBA00022692"/>
    </source>
</evidence>
<dbReference type="GO" id="GO:0022857">
    <property type="term" value="F:transmembrane transporter activity"/>
    <property type="evidence" value="ECO:0007669"/>
    <property type="project" value="InterPro"/>
</dbReference>
<keyword evidence="10" id="KW-1185">Reference proteome</keyword>
<evidence type="ECO:0000256" key="3">
    <source>
        <dbReference type="ARBA" id="ARBA00022448"/>
    </source>
</evidence>
<feature type="transmembrane region" description="Helical" evidence="8">
    <location>
        <begin position="47"/>
        <end position="67"/>
    </location>
</feature>
<evidence type="ECO:0000256" key="7">
    <source>
        <dbReference type="ARBA" id="ARBA00023136"/>
    </source>
</evidence>
<evidence type="ECO:0000256" key="6">
    <source>
        <dbReference type="ARBA" id="ARBA00022989"/>
    </source>
</evidence>
<keyword evidence="3" id="KW-0813">Transport</keyword>
<dbReference type="InterPro" id="IPR000060">
    <property type="entry name" value="BCCT_transptr"/>
</dbReference>
<keyword evidence="4" id="KW-1003">Cell membrane</keyword>
<evidence type="ECO:0000256" key="8">
    <source>
        <dbReference type="SAM" id="Phobius"/>
    </source>
</evidence>
<dbReference type="Pfam" id="PF02028">
    <property type="entry name" value="BCCT"/>
    <property type="match status" value="1"/>
</dbReference>
<feature type="transmembrane region" description="Helical" evidence="8">
    <location>
        <begin position="7"/>
        <end position="27"/>
    </location>
</feature>
<feature type="transmembrane region" description="Helical" evidence="8">
    <location>
        <begin position="144"/>
        <end position="164"/>
    </location>
</feature>
<keyword evidence="5 8" id="KW-0812">Transmembrane</keyword>
<proteinExistence type="inferred from homology"/>
<sequence>MNNVRINYRVFLPVFLLLLGTIVFSLVDNEGFVALTTGLYYWILDKFGWMFLLTTFIMLMVCVWLAFSPFGKTKLGGAEAKPLMSKRNWFAITVCTTIAAGIVFWGAAEPIQHLLYPPESLGLVPGSPEAAIFSMSTIYMHWTFLPYAIYTLTGVMFAYGYYNMKRNFSLGAAIAPIIKNQDNPWINTLVDILCVFALVAGLAASLGMGVLNISGGIGKLTGVDPGTPLC</sequence>
<feature type="transmembrane region" description="Helical" evidence="8">
    <location>
        <begin position="185"/>
        <end position="211"/>
    </location>
</feature>
<keyword evidence="6 8" id="KW-1133">Transmembrane helix</keyword>
<comment type="subcellular location">
    <subcellularLocation>
        <location evidence="1">Cell membrane</location>
        <topology evidence="1">Multi-pass membrane protein</topology>
    </subcellularLocation>
</comment>
<feature type="transmembrane region" description="Helical" evidence="8">
    <location>
        <begin position="88"/>
        <end position="108"/>
    </location>
</feature>
<evidence type="ECO:0000313" key="10">
    <source>
        <dbReference type="Proteomes" id="UP000663499"/>
    </source>
</evidence>
<gene>
    <name evidence="9" type="ORF">J0B03_09855</name>
</gene>
<organism evidence="9 10">
    <name type="scientific">Alkalibacter rhizosphaerae</name>
    <dbReference type="NCBI Taxonomy" id="2815577"/>
    <lineage>
        <taxon>Bacteria</taxon>
        <taxon>Bacillati</taxon>
        <taxon>Bacillota</taxon>
        <taxon>Clostridia</taxon>
        <taxon>Eubacteriales</taxon>
        <taxon>Eubacteriaceae</taxon>
        <taxon>Alkalibacter</taxon>
    </lineage>
</organism>
<evidence type="ECO:0000256" key="2">
    <source>
        <dbReference type="ARBA" id="ARBA00005658"/>
    </source>
</evidence>
<dbReference type="GO" id="GO:0005886">
    <property type="term" value="C:plasma membrane"/>
    <property type="evidence" value="ECO:0007669"/>
    <property type="project" value="UniProtKB-SubCell"/>
</dbReference>
<name>A0A975AHX8_9FIRM</name>
<dbReference type="KEGG" id="alka:J0B03_09855"/>
<reference evidence="9" key="1">
    <citation type="submission" date="2021-03" db="EMBL/GenBank/DDBJ databases">
        <title>Alkalibacter marinus sp. nov., isolated from tidal flat sediment.</title>
        <authorList>
            <person name="Namirimu T."/>
            <person name="Yang J.-A."/>
            <person name="Yang S.-H."/>
            <person name="Kim Y.-J."/>
            <person name="Kwon K.K."/>
        </authorList>
    </citation>
    <scope>NUCLEOTIDE SEQUENCE</scope>
    <source>
        <strain evidence="9">ES005</strain>
    </source>
</reference>
<protein>
    <submittedName>
        <fullName evidence="9">BCCT family transporter</fullName>
    </submittedName>
</protein>
<dbReference type="PANTHER" id="PTHR30047:SF7">
    <property type="entry name" value="HIGH-AFFINITY CHOLINE TRANSPORT PROTEIN"/>
    <property type="match status" value="1"/>
</dbReference>
<dbReference type="EMBL" id="CP071444">
    <property type="protein sequence ID" value="QSX08094.1"/>
    <property type="molecule type" value="Genomic_DNA"/>
</dbReference>
<evidence type="ECO:0000256" key="1">
    <source>
        <dbReference type="ARBA" id="ARBA00004651"/>
    </source>
</evidence>
<dbReference type="AlphaFoldDB" id="A0A975AHX8"/>
<evidence type="ECO:0000313" key="9">
    <source>
        <dbReference type="EMBL" id="QSX08094.1"/>
    </source>
</evidence>
<dbReference type="Proteomes" id="UP000663499">
    <property type="component" value="Chromosome"/>
</dbReference>
<keyword evidence="7 8" id="KW-0472">Membrane</keyword>
<accession>A0A975AHX8</accession>
<dbReference type="PANTHER" id="PTHR30047">
    <property type="entry name" value="HIGH-AFFINITY CHOLINE TRANSPORT PROTEIN-RELATED"/>
    <property type="match status" value="1"/>
</dbReference>
<dbReference type="RefSeq" id="WP_207299436.1">
    <property type="nucleotide sequence ID" value="NZ_CP071444.1"/>
</dbReference>